<keyword evidence="2" id="KW-1185">Reference proteome</keyword>
<dbReference type="VEuPathDB" id="FungiDB:FUN_010897"/>
<gene>
    <name evidence="1" type="ORF">RhiirA4_468720</name>
</gene>
<name>A0A2I1GY92_9GLOM</name>
<dbReference type="AlphaFoldDB" id="A0A2I1GY92"/>
<organism evidence="1 2">
    <name type="scientific">Rhizophagus irregularis</name>
    <dbReference type="NCBI Taxonomy" id="588596"/>
    <lineage>
        <taxon>Eukaryota</taxon>
        <taxon>Fungi</taxon>
        <taxon>Fungi incertae sedis</taxon>
        <taxon>Mucoromycota</taxon>
        <taxon>Glomeromycotina</taxon>
        <taxon>Glomeromycetes</taxon>
        <taxon>Glomerales</taxon>
        <taxon>Glomeraceae</taxon>
        <taxon>Rhizophagus</taxon>
    </lineage>
</organism>
<reference evidence="1 2" key="1">
    <citation type="submission" date="2015-10" db="EMBL/GenBank/DDBJ databases">
        <title>Genome analyses suggest a sexual origin of heterokaryosis in a supposedly ancient asexual fungus.</title>
        <authorList>
            <person name="Ropars J."/>
            <person name="Sedzielewska K."/>
            <person name="Noel J."/>
            <person name="Charron P."/>
            <person name="Farinelli L."/>
            <person name="Marton T."/>
            <person name="Kruger M."/>
            <person name="Pelin A."/>
            <person name="Brachmann A."/>
            <person name="Corradi N."/>
        </authorList>
    </citation>
    <scope>NUCLEOTIDE SEQUENCE [LARGE SCALE GENOMIC DNA]</scope>
    <source>
        <strain evidence="1 2">A4</strain>
    </source>
</reference>
<evidence type="ECO:0000313" key="2">
    <source>
        <dbReference type="Proteomes" id="UP000234323"/>
    </source>
</evidence>
<accession>A0A2I1GY92</accession>
<dbReference type="EMBL" id="LLXI01001049">
    <property type="protein sequence ID" value="PKY51591.1"/>
    <property type="molecule type" value="Genomic_DNA"/>
</dbReference>
<evidence type="ECO:0000313" key="1">
    <source>
        <dbReference type="EMBL" id="PKY51591.1"/>
    </source>
</evidence>
<protein>
    <submittedName>
        <fullName evidence="1">Uncharacterized protein</fullName>
    </submittedName>
</protein>
<dbReference type="Proteomes" id="UP000234323">
    <property type="component" value="Unassembled WGS sequence"/>
</dbReference>
<dbReference type="VEuPathDB" id="FungiDB:RhiirA1_474413"/>
<dbReference type="VEuPathDB" id="FungiDB:RhiirFUN_012933"/>
<sequence>MIDLFFIRLNSAKNANSSSQILSLFEGAKALIVILKIHTILNNFKRHNLQQKLNEELQSKQSYFDELYVWVKSETRENNIYTVCLAPIEKILCQCLNFIFHGGAYKHIRAAIICINWIHQESQNQHLLYIPLPTIDELQVNNENTEEIIENGINDIVKDQKQSDNSSDESDGEHEKFETLQEKEFHTNCHSVLNHLNSLKEISKFFNNFNSKNIIQNDETIERFEVGRMH</sequence>
<proteinExistence type="predicted"/>
<comment type="caution">
    <text evidence="1">The sequence shown here is derived from an EMBL/GenBank/DDBJ whole genome shotgun (WGS) entry which is preliminary data.</text>
</comment>